<keyword evidence="2" id="KW-1133">Transmembrane helix</keyword>
<dbReference type="EMBL" id="JAABOP010000002">
    <property type="protein sequence ID" value="NER10774.1"/>
    <property type="molecule type" value="Genomic_DNA"/>
</dbReference>
<dbReference type="Proteomes" id="UP000468443">
    <property type="component" value="Unassembled WGS sequence"/>
</dbReference>
<evidence type="ECO:0000256" key="1">
    <source>
        <dbReference type="SAM" id="Coils"/>
    </source>
</evidence>
<dbReference type="RefSeq" id="WP_163693105.1">
    <property type="nucleotide sequence ID" value="NZ_FXTW01000002.1"/>
</dbReference>
<sequence length="194" mass="22550">MKQDLRTLFEAERNKKHKMREGHEIRFEQKLDEAFPQRRSSFYYLMGMAASVVILMGLGFVFFQQMQTEVPVKTTVIDQQPVAQEPKGISLGDLSPDLRKVETYYVNSINLELSRLDLSEDNKEVVDDFMDRLAELNAEYQSLNRELNEIGPNEQTIEALIRNLQMRLQLLLKLKDKLNHLKSSNNETVTNNTV</sequence>
<name>A0A6P0UC10_9FLAO</name>
<proteinExistence type="predicted"/>
<keyword evidence="2" id="KW-0472">Membrane</keyword>
<gene>
    <name evidence="3" type="ORF">GWK09_09625</name>
</gene>
<keyword evidence="4" id="KW-1185">Reference proteome</keyword>
<organism evidence="3 4">
    <name type="scientific">Muriicola jejuensis</name>
    <dbReference type="NCBI Taxonomy" id="504488"/>
    <lineage>
        <taxon>Bacteria</taxon>
        <taxon>Pseudomonadati</taxon>
        <taxon>Bacteroidota</taxon>
        <taxon>Flavobacteriia</taxon>
        <taxon>Flavobacteriales</taxon>
        <taxon>Flavobacteriaceae</taxon>
        <taxon>Muriicola</taxon>
    </lineage>
</organism>
<evidence type="ECO:0008006" key="5">
    <source>
        <dbReference type="Google" id="ProtNLM"/>
    </source>
</evidence>
<evidence type="ECO:0000313" key="4">
    <source>
        <dbReference type="Proteomes" id="UP000468443"/>
    </source>
</evidence>
<dbReference type="AlphaFoldDB" id="A0A6P0UC10"/>
<reference evidence="3 4" key="1">
    <citation type="submission" date="2020-01" db="EMBL/GenBank/DDBJ databases">
        <title>Muriicola jejuensis KCTC 22299.</title>
        <authorList>
            <person name="Wang G."/>
        </authorList>
    </citation>
    <scope>NUCLEOTIDE SEQUENCE [LARGE SCALE GENOMIC DNA]</scope>
    <source>
        <strain evidence="3 4">KCTC 22299</strain>
    </source>
</reference>
<feature type="coiled-coil region" evidence="1">
    <location>
        <begin position="126"/>
        <end position="181"/>
    </location>
</feature>
<accession>A0A6P0UC10</accession>
<comment type="caution">
    <text evidence="3">The sequence shown here is derived from an EMBL/GenBank/DDBJ whole genome shotgun (WGS) entry which is preliminary data.</text>
</comment>
<evidence type="ECO:0000313" key="3">
    <source>
        <dbReference type="EMBL" id="NER10774.1"/>
    </source>
</evidence>
<feature type="transmembrane region" description="Helical" evidence="2">
    <location>
        <begin position="42"/>
        <end position="63"/>
    </location>
</feature>
<keyword evidence="2" id="KW-0812">Transmembrane</keyword>
<keyword evidence="1" id="KW-0175">Coiled coil</keyword>
<protein>
    <recommendedName>
        <fullName evidence="5">Anti-sigma factor</fullName>
    </recommendedName>
</protein>
<evidence type="ECO:0000256" key="2">
    <source>
        <dbReference type="SAM" id="Phobius"/>
    </source>
</evidence>